<keyword evidence="14" id="KW-1185">Reference proteome</keyword>
<name>A0A1I4SJT1_9GAMM</name>
<dbReference type="OrthoDB" id="9788537at2"/>
<dbReference type="EMBL" id="FOUI01000010">
    <property type="protein sequence ID" value="SFM64631.1"/>
    <property type="molecule type" value="Genomic_DNA"/>
</dbReference>
<dbReference type="PROSITE" id="PS51177">
    <property type="entry name" value="LUMAZINE_BIND"/>
    <property type="match status" value="2"/>
</dbReference>
<dbReference type="FunFam" id="2.40.30.20:FF:000003">
    <property type="entry name" value="Riboflavin synthase, alpha subunit"/>
    <property type="match status" value="1"/>
</dbReference>
<evidence type="ECO:0000256" key="6">
    <source>
        <dbReference type="ARBA" id="ARBA00013950"/>
    </source>
</evidence>
<reference evidence="14" key="1">
    <citation type="submission" date="2016-10" db="EMBL/GenBank/DDBJ databases">
        <authorList>
            <person name="Varghese N."/>
            <person name="Submissions S."/>
        </authorList>
    </citation>
    <scope>NUCLEOTIDE SEQUENCE [LARGE SCALE GENOMIC DNA]</scope>
    <source>
        <strain evidence="14">DSM 24213</strain>
    </source>
</reference>
<comment type="function">
    <text evidence="2">Catalyzes the dismutation of two molecules of 6,7-dimethyl-8-ribityllumazine, resulting in the formation of riboflavin and 5-amino-6-(D-ribitylamino)uracil.</text>
</comment>
<dbReference type="AlphaFoldDB" id="A0A1I4SJT1"/>
<gene>
    <name evidence="13" type="ORF">SAMN05216217_11073</name>
</gene>
<evidence type="ECO:0000256" key="7">
    <source>
        <dbReference type="ARBA" id="ARBA00022619"/>
    </source>
</evidence>
<evidence type="ECO:0000256" key="1">
    <source>
        <dbReference type="ARBA" id="ARBA00000968"/>
    </source>
</evidence>
<dbReference type="FunFam" id="2.40.30.20:FF:000004">
    <property type="entry name" value="Riboflavin synthase, alpha subunit"/>
    <property type="match status" value="1"/>
</dbReference>
<dbReference type="GO" id="GO:0009231">
    <property type="term" value="P:riboflavin biosynthetic process"/>
    <property type="evidence" value="ECO:0007669"/>
    <property type="project" value="UniProtKB-KW"/>
</dbReference>
<evidence type="ECO:0000259" key="12">
    <source>
        <dbReference type="PROSITE" id="PS51177"/>
    </source>
</evidence>
<proteinExistence type="predicted"/>
<comment type="pathway">
    <text evidence="3">Cofactor biosynthesis; riboflavin biosynthesis; riboflavin from 2-hydroxy-3-oxobutyl phosphate and 5-amino-6-(D-ribitylamino)uracil: step 2/2.</text>
</comment>
<evidence type="ECO:0000256" key="3">
    <source>
        <dbReference type="ARBA" id="ARBA00004887"/>
    </source>
</evidence>
<dbReference type="PANTHER" id="PTHR21098">
    <property type="entry name" value="RIBOFLAVIN SYNTHASE ALPHA CHAIN"/>
    <property type="match status" value="1"/>
</dbReference>
<evidence type="ECO:0000256" key="4">
    <source>
        <dbReference type="ARBA" id="ARBA00011233"/>
    </source>
</evidence>
<dbReference type="RefSeq" id="WP_093476443.1">
    <property type="nucleotide sequence ID" value="NZ_FOUI01000010.1"/>
</dbReference>
<dbReference type="GO" id="GO:0004746">
    <property type="term" value="F:riboflavin synthase activity"/>
    <property type="evidence" value="ECO:0007669"/>
    <property type="project" value="UniProtKB-UniRule"/>
</dbReference>
<feature type="repeat" description="Lumazine-binding" evidence="11">
    <location>
        <begin position="98"/>
        <end position="194"/>
    </location>
</feature>
<dbReference type="InterPro" id="IPR023366">
    <property type="entry name" value="ATP_synth_asu-like_sf"/>
</dbReference>
<keyword evidence="9" id="KW-0677">Repeat</keyword>
<dbReference type="Proteomes" id="UP000243629">
    <property type="component" value="Unassembled WGS sequence"/>
</dbReference>
<dbReference type="PANTHER" id="PTHR21098:SF12">
    <property type="entry name" value="RIBOFLAVIN SYNTHASE"/>
    <property type="match status" value="1"/>
</dbReference>
<dbReference type="InterPro" id="IPR017938">
    <property type="entry name" value="Riboflavin_synthase-like_b-brl"/>
</dbReference>
<dbReference type="InterPro" id="IPR026017">
    <property type="entry name" value="Lumazine-bd_dom"/>
</dbReference>
<feature type="domain" description="Lumazine-binding" evidence="12">
    <location>
        <begin position="1"/>
        <end position="97"/>
    </location>
</feature>
<protein>
    <recommendedName>
        <fullName evidence="6 10">Riboflavin synthase</fullName>
        <ecNumber evidence="5 10">2.5.1.9</ecNumber>
    </recommendedName>
</protein>
<evidence type="ECO:0000256" key="5">
    <source>
        <dbReference type="ARBA" id="ARBA00012827"/>
    </source>
</evidence>
<dbReference type="CDD" id="cd00402">
    <property type="entry name" value="Riboflavin_synthase_like"/>
    <property type="match status" value="1"/>
</dbReference>
<dbReference type="PIRSF" id="PIRSF000498">
    <property type="entry name" value="Riboflavin_syn_A"/>
    <property type="match status" value="1"/>
</dbReference>
<evidence type="ECO:0000256" key="9">
    <source>
        <dbReference type="ARBA" id="ARBA00022737"/>
    </source>
</evidence>
<dbReference type="NCBIfam" id="NF006767">
    <property type="entry name" value="PRK09289.1"/>
    <property type="match status" value="1"/>
</dbReference>
<dbReference type="InterPro" id="IPR001783">
    <property type="entry name" value="Lumazine-bd"/>
</dbReference>
<comment type="catalytic activity">
    <reaction evidence="1">
        <text>2 6,7-dimethyl-8-(1-D-ribityl)lumazine + H(+) = 5-amino-6-(D-ribitylamino)uracil + riboflavin</text>
        <dbReference type="Rhea" id="RHEA:20772"/>
        <dbReference type="ChEBI" id="CHEBI:15378"/>
        <dbReference type="ChEBI" id="CHEBI:15934"/>
        <dbReference type="ChEBI" id="CHEBI:57986"/>
        <dbReference type="ChEBI" id="CHEBI:58201"/>
        <dbReference type="EC" id="2.5.1.9"/>
    </reaction>
</comment>
<dbReference type="STRING" id="1720063.SAMN05216217_11073"/>
<dbReference type="SUPFAM" id="SSF63380">
    <property type="entry name" value="Riboflavin synthase domain-like"/>
    <property type="match status" value="2"/>
</dbReference>
<sequence>MFTGIIEAIGRIRSLQPRGGDVRLYVQTGKLDLADVKLGDSIAVNGVCLTAVELPGDGFWADVSQETIRRTALSGLREGSRVNLEKALTPSSRLGGHLVSGHVDGVGKVLSRQQDARSWHFRIEAPADLAKYIAHKGSITVDGISLTVNAVEGAVFHLNIVPHTLQETIMDDYQSGSLVNLEVDLIARYLERLLLGERAADPQAEGSISLDFLARNGYLKS</sequence>
<feature type="domain" description="Lumazine-binding" evidence="12">
    <location>
        <begin position="98"/>
        <end position="194"/>
    </location>
</feature>
<feature type="repeat" description="Lumazine-binding" evidence="11">
    <location>
        <begin position="1"/>
        <end position="97"/>
    </location>
</feature>
<keyword evidence="7" id="KW-0686">Riboflavin biosynthesis</keyword>
<dbReference type="NCBIfam" id="NF009566">
    <property type="entry name" value="PRK13020.1"/>
    <property type="match status" value="1"/>
</dbReference>
<evidence type="ECO:0000313" key="14">
    <source>
        <dbReference type="Proteomes" id="UP000243629"/>
    </source>
</evidence>
<dbReference type="Pfam" id="PF00677">
    <property type="entry name" value="Lum_binding"/>
    <property type="match status" value="2"/>
</dbReference>
<comment type="subunit">
    <text evidence="4">Homotrimer.</text>
</comment>
<evidence type="ECO:0000256" key="11">
    <source>
        <dbReference type="PROSITE-ProRule" id="PRU00524"/>
    </source>
</evidence>
<accession>A0A1I4SJT1</accession>
<evidence type="ECO:0000256" key="2">
    <source>
        <dbReference type="ARBA" id="ARBA00002803"/>
    </source>
</evidence>
<dbReference type="Gene3D" id="2.40.30.20">
    <property type="match status" value="2"/>
</dbReference>
<evidence type="ECO:0000256" key="10">
    <source>
        <dbReference type="NCBIfam" id="TIGR00187"/>
    </source>
</evidence>
<dbReference type="EC" id="2.5.1.9" evidence="5 10"/>
<keyword evidence="8" id="KW-0808">Transferase</keyword>
<evidence type="ECO:0000256" key="8">
    <source>
        <dbReference type="ARBA" id="ARBA00022679"/>
    </source>
</evidence>
<evidence type="ECO:0000313" key="13">
    <source>
        <dbReference type="EMBL" id="SFM64631.1"/>
    </source>
</evidence>
<organism evidence="13 14">
    <name type="scientific">Halopseudomonas yangmingensis</name>
    <dbReference type="NCBI Taxonomy" id="1720063"/>
    <lineage>
        <taxon>Bacteria</taxon>
        <taxon>Pseudomonadati</taxon>
        <taxon>Pseudomonadota</taxon>
        <taxon>Gammaproteobacteria</taxon>
        <taxon>Pseudomonadales</taxon>
        <taxon>Pseudomonadaceae</taxon>
        <taxon>Halopseudomonas</taxon>
    </lineage>
</organism>
<dbReference type="NCBIfam" id="TIGR00187">
    <property type="entry name" value="ribE"/>
    <property type="match status" value="1"/>
</dbReference>